<accession>A0ABV7C6Z6</accession>
<gene>
    <name evidence="1" type="ORF">ACFODT_08215</name>
</gene>
<comment type="caution">
    <text evidence="1">The sequence shown here is derived from an EMBL/GenBank/DDBJ whole genome shotgun (WGS) entry which is preliminary data.</text>
</comment>
<sequence length="255" mass="30044">MNNNQFLALPNEIMNRDNPLHYELFNFNNNIDFKVFLMVLSISTMMYKDNGLKKQSFSINGLLSRNSYLPRSKLNFDKLESIINEFGESPFFKKICVTKSLMNPKTENGLNNEEDIIKHTLTNSLKKVVELELSDEYIKTLNNKKSGFNKVRLDELKACRDVKATKLKVITLMKPTGYLHLNYLLKVLSIKNNLNRSDKIRQVRRAFNGIKLEFEYKHPKNQNDEIKPEHFRFYYDSTQKTENDLKNEELNNILF</sequence>
<organism evidence="1 2">
    <name type="scientific">Vibrio zhugei</name>
    <dbReference type="NCBI Taxonomy" id="2479546"/>
    <lineage>
        <taxon>Bacteria</taxon>
        <taxon>Pseudomonadati</taxon>
        <taxon>Pseudomonadota</taxon>
        <taxon>Gammaproteobacteria</taxon>
        <taxon>Vibrionales</taxon>
        <taxon>Vibrionaceae</taxon>
        <taxon>Vibrio</taxon>
    </lineage>
</organism>
<name>A0ABV7C6Z6_9VIBR</name>
<dbReference type="Proteomes" id="UP001595384">
    <property type="component" value="Unassembled WGS sequence"/>
</dbReference>
<keyword evidence="2" id="KW-1185">Reference proteome</keyword>
<evidence type="ECO:0000313" key="2">
    <source>
        <dbReference type="Proteomes" id="UP001595384"/>
    </source>
</evidence>
<protein>
    <submittedName>
        <fullName evidence="1">Uncharacterized protein</fullName>
    </submittedName>
</protein>
<evidence type="ECO:0000313" key="1">
    <source>
        <dbReference type="EMBL" id="MFC3023807.1"/>
    </source>
</evidence>
<dbReference type="EMBL" id="JBHRSE010000055">
    <property type="protein sequence ID" value="MFC3023807.1"/>
    <property type="molecule type" value="Genomic_DNA"/>
</dbReference>
<dbReference type="RefSeq" id="WP_123015045.1">
    <property type="nucleotide sequence ID" value="NZ_AP024911.1"/>
</dbReference>
<reference evidence="2" key="1">
    <citation type="journal article" date="2019" name="Int. J. Syst. Evol. Microbiol.">
        <title>The Global Catalogue of Microorganisms (GCM) 10K type strain sequencing project: providing services to taxonomists for standard genome sequencing and annotation.</title>
        <authorList>
            <consortium name="The Broad Institute Genomics Platform"/>
            <consortium name="The Broad Institute Genome Sequencing Center for Infectious Disease"/>
            <person name="Wu L."/>
            <person name="Ma J."/>
        </authorList>
    </citation>
    <scope>NUCLEOTIDE SEQUENCE [LARGE SCALE GENOMIC DNA]</scope>
    <source>
        <strain evidence="2">KCTC 62784</strain>
    </source>
</reference>
<proteinExistence type="predicted"/>